<dbReference type="PANTHER" id="PTHR32439:SF9">
    <property type="entry name" value="BLR3264 PROTEIN"/>
    <property type="match status" value="1"/>
</dbReference>
<dbReference type="AlphaFoldDB" id="A0A014QE52"/>
<name>A0A014QE52_9BURK</name>
<sequence length="477" mass="50013">MEPHMPSPSPRIKGWCPGAWQPMASGDGLVVRVRPPLGRLSAAQAVLLADLATRYGNGTLELSNRANVQLRGVDPQQHGAVLQALAAAQLLDADARQEQLRAIVIDPLHQPGDGVLASAQALQSALQQAPEEVLQGLPAKFGWLVAGPQHALLATVPADVRLLCLPAQHGAPAPHRWWVQPEGVDQALAAPTLEHAIACVLLLAGWSAAQARQRRAQGLHPGRMASQLAAYHSQHQRLPDWPLPPGVHWHTQPVPHPGGDAEPAPGWTAPTGYLVAAPLGRVSAPALARLAQALPHTTGAHGPLPGLRITPWRMLCIEGLASPTADEWARQAGLDQAAHWITDSTDPRLRISACTGAPGCDQALAPTQALALALAPQVPAGSHLHVSGCAKGCARQRPATVTLRAQRSTDAEGRAHTSFAVVREGTAGDAACLALPASGLRDNPRLFSEKIAWLTSTKPMAPKSTASPLPPSAAKPI</sequence>
<evidence type="ECO:0000256" key="1">
    <source>
        <dbReference type="ARBA" id="ARBA00022485"/>
    </source>
</evidence>
<proteinExistence type="predicted"/>
<dbReference type="SUPFAM" id="SSF55124">
    <property type="entry name" value="Nitrite/Sulfite reductase N-terminal domain-like"/>
    <property type="match status" value="1"/>
</dbReference>
<keyword evidence="3" id="KW-0479">Metal-binding</keyword>
<evidence type="ECO:0000256" key="5">
    <source>
        <dbReference type="ARBA" id="ARBA00023004"/>
    </source>
</evidence>
<feature type="domain" description="Nitrite/Sulfite reductase ferredoxin-like" evidence="8">
    <location>
        <begin position="22"/>
        <end position="88"/>
    </location>
</feature>
<accession>A0A014QE52</accession>
<dbReference type="SUPFAM" id="SSF56014">
    <property type="entry name" value="Nitrite and sulphite reductase 4Fe-4S domain-like"/>
    <property type="match status" value="1"/>
</dbReference>
<evidence type="ECO:0000313" key="9">
    <source>
        <dbReference type="EMBL" id="EXU81537.1"/>
    </source>
</evidence>
<keyword evidence="2" id="KW-0349">Heme</keyword>
<dbReference type="GO" id="GO:0051539">
    <property type="term" value="F:4 iron, 4 sulfur cluster binding"/>
    <property type="evidence" value="ECO:0007669"/>
    <property type="project" value="UniProtKB-KW"/>
</dbReference>
<dbReference type="PATRIC" id="fig|1457173.3.peg.411"/>
<dbReference type="GO" id="GO:0016491">
    <property type="term" value="F:oxidoreductase activity"/>
    <property type="evidence" value="ECO:0007669"/>
    <property type="project" value="UniProtKB-KW"/>
</dbReference>
<dbReference type="Pfam" id="PF03460">
    <property type="entry name" value="NIR_SIR_ferr"/>
    <property type="match status" value="1"/>
</dbReference>
<feature type="compositionally biased region" description="Pro residues" evidence="7">
    <location>
        <begin position="468"/>
        <end position="477"/>
    </location>
</feature>
<evidence type="ECO:0000256" key="3">
    <source>
        <dbReference type="ARBA" id="ARBA00022723"/>
    </source>
</evidence>
<dbReference type="Proteomes" id="UP000020766">
    <property type="component" value="Unassembled WGS sequence"/>
</dbReference>
<dbReference type="InterPro" id="IPR045854">
    <property type="entry name" value="NO2/SO3_Rdtase_4Fe4S_sf"/>
</dbReference>
<feature type="region of interest" description="Disordered" evidence="7">
    <location>
        <begin position="458"/>
        <end position="477"/>
    </location>
</feature>
<dbReference type="InterPro" id="IPR005117">
    <property type="entry name" value="NiRdtase/SiRdtase_haem-b_fer"/>
</dbReference>
<evidence type="ECO:0000256" key="2">
    <source>
        <dbReference type="ARBA" id="ARBA00022617"/>
    </source>
</evidence>
<comment type="caution">
    <text evidence="9">The sequence shown here is derived from an EMBL/GenBank/DDBJ whole genome shotgun (WGS) entry which is preliminary data.</text>
</comment>
<dbReference type="PANTHER" id="PTHR32439">
    <property type="entry name" value="FERREDOXIN--NITRITE REDUCTASE, CHLOROPLASTIC"/>
    <property type="match status" value="1"/>
</dbReference>
<gene>
    <name evidence="9" type="ORF">AX13_06980</name>
</gene>
<keyword evidence="10" id="KW-1185">Reference proteome</keyword>
<evidence type="ECO:0000256" key="7">
    <source>
        <dbReference type="SAM" id="MobiDB-lite"/>
    </source>
</evidence>
<evidence type="ECO:0000256" key="4">
    <source>
        <dbReference type="ARBA" id="ARBA00023002"/>
    </source>
</evidence>
<evidence type="ECO:0000313" key="10">
    <source>
        <dbReference type="Proteomes" id="UP000020766"/>
    </source>
</evidence>
<dbReference type="Gene3D" id="3.30.413.10">
    <property type="entry name" value="Sulfite Reductase Hemoprotein, domain 1"/>
    <property type="match status" value="2"/>
</dbReference>
<dbReference type="InterPro" id="IPR051329">
    <property type="entry name" value="NIR_SIR_4Fe-4S"/>
</dbReference>
<organism evidence="9 10">
    <name type="scientific">Comamonas aquatica DA1877</name>
    <dbReference type="NCBI Taxonomy" id="1457173"/>
    <lineage>
        <taxon>Bacteria</taxon>
        <taxon>Pseudomonadati</taxon>
        <taxon>Pseudomonadota</taxon>
        <taxon>Betaproteobacteria</taxon>
        <taxon>Burkholderiales</taxon>
        <taxon>Comamonadaceae</taxon>
        <taxon>Comamonas</taxon>
    </lineage>
</organism>
<keyword evidence="1" id="KW-0004">4Fe-4S</keyword>
<keyword evidence="4" id="KW-0560">Oxidoreductase</keyword>
<protein>
    <recommendedName>
        <fullName evidence="8">Nitrite/Sulfite reductase ferredoxin-like domain-containing protein</fullName>
    </recommendedName>
</protein>
<evidence type="ECO:0000259" key="8">
    <source>
        <dbReference type="Pfam" id="PF03460"/>
    </source>
</evidence>
<keyword evidence="5" id="KW-0408">Iron</keyword>
<evidence type="ECO:0000256" key="6">
    <source>
        <dbReference type="ARBA" id="ARBA00023014"/>
    </source>
</evidence>
<dbReference type="InterPro" id="IPR036136">
    <property type="entry name" value="Nit/Sulf_reduc_fer-like_dom_sf"/>
</dbReference>
<dbReference type="Gene3D" id="3.90.480.10">
    <property type="entry name" value="Sulfite Reductase Hemoprotein,Domain 2"/>
    <property type="match status" value="1"/>
</dbReference>
<reference evidence="9 10" key="1">
    <citation type="submission" date="2014-01" db="EMBL/GenBank/DDBJ databases">
        <title>Interspecies Systems Biology Uncovers Metabolites Affecting C. elegans Gene Expression and Life History Traits.</title>
        <authorList>
            <person name="Watson E."/>
            <person name="Macneil L.T."/>
            <person name="Ritter A.D."/>
            <person name="Yilmaz L.S."/>
            <person name="Rosebrock A.P."/>
            <person name="Caudy A.A."/>
            <person name="Walhout A.J."/>
        </authorList>
    </citation>
    <scope>NUCLEOTIDE SEQUENCE [LARGE SCALE GENOMIC DNA]</scope>
    <source>
        <strain evidence="9 10">DA1877</strain>
    </source>
</reference>
<dbReference type="GO" id="GO:0046872">
    <property type="term" value="F:metal ion binding"/>
    <property type="evidence" value="ECO:0007669"/>
    <property type="project" value="UniProtKB-KW"/>
</dbReference>
<keyword evidence="6" id="KW-0411">Iron-sulfur</keyword>
<dbReference type="EMBL" id="JBOK01000002">
    <property type="protein sequence ID" value="EXU81537.1"/>
    <property type="molecule type" value="Genomic_DNA"/>
</dbReference>